<dbReference type="RefSeq" id="WP_160765596.1">
    <property type="nucleotide sequence ID" value="NZ_WUPT01000004.1"/>
</dbReference>
<keyword evidence="2 5" id="KW-0812">Transmembrane</keyword>
<evidence type="ECO:0000313" key="8">
    <source>
        <dbReference type="Proteomes" id="UP000480350"/>
    </source>
</evidence>
<evidence type="ECO:0000256" key="3">
    <source>
        <dbReference type="ARBA" id="ARBA00022989"/>
    </source>
</evidence>
<evidence type="ECO:0000256" key="5">
    <source>
        <dbReference type="SAM" id="Phobius"/>
    </source>
</evidence>
<dbReference type="EMBL" id="WUPT01000004">
    <property type="protein sequence ID" value="MXQ09669.1"/>
    <property type="molecule type" value="Genomic_DNA"/>
</dbReference>
<organism evidence="7 8">
    <name type="scientific">Kangsaoukella pontilimi</name>
    <dbReference type="NCBI Taxonomy" id="2691042"/>
    <lineage>
        <taxon>Bacteria</taxon>
        <taxon>Pseudomonadati</taxon>
        <taxon>Pseudomonadota</taxon>
        <taxon>Alphaproteobacteria</taxon>
        <taxon>Rhodobacterales</taxon>
        <taxon>Paracoccaceae</taxon>
        <taxon>Kangsaoukella</taxon>
    </lineage>
</organism>
<feature type="transmembrane region" description="Helical" evidence="5">
    <location>
        <begin position="161"/>
        <end position="181"/>
    </location>
</feature>
<dbReference type="GO" id="GO:0016020">
    <property type="term" value="C:membrane"/>
    <property type="evidence" value="ECO:0007669"/>
    <property type="project" value="UniProtKB-SubCell"/>
</dbReference>
<reference evidence="7 8" key="2">
    <citation type="submission" date="2020-03" db="EMBL/GenBank/DDBJ databases">
        <title>Kangsaoukella pontilimi gen. nov., sp. nov., a new member of the family Rhodobacteraceae isolated from a tidal mudflat.</title>
        <authorList>
            <person name="Kim I.S."/>
        </authorList>
    </citation>
    <scope>NUCLEOTIDE SEQUENCE [LARGE SCALE GENOMIC DNA]</scope>
    <source>
        <strain evidence="7 8">GH1-50</strain>
    </source>
</reference>
<evidence type="ECO:0000259" key="6">
    <source>
        <dbReference type="Pfam" id="PF07298"/>
    </source>
</evidence>
<comment type="caution">
    <text evidence="7">The sequence shown here is derived from an EMBL/GenBank/DDBJ whole genome shotgun (WGS) entry which is preliminary data.</text>
</comment>
<gene>
    <name evidence="7" type="ORF">GQ651_17630</name>
</gene>
<dbReference type="AlphaFoldDB" id="A0A7C9IIZ4"/>
<proteinExistence type="predicted"/>
<name>A0A7C9IIZ4_9RHOB</name>
<feature type="transmembrane region" description="Helical" evidence="5">
    <location>
        <begin position="67"/>
        <end position="87"/>
    </location>
</feature>
<feature type="transmembrane region" description="Helical" evidence="5">
    <location>
        <begin position="35"/>
        <end position="55"/>
    </location>
</feature>
<keyword evidence="8" id="KW-1185">Reference proteome</keyword>
<reference evidence="7 8" key="1">
    <citation type="submission" date="2019-12" db="EMBL/GenBank/DDBJ databases">
        <authorList>
            <person name="Lee S.D."/>
        </authorList>
    </citation>
    <scope>NUCLEOTIDE SEQUENCE [LARGE SCALE GENOMIC DNA]</scope>
    <source>
        <strain evidence="7 8">GH1-50</strain>
    </source>
</reference>
<evidence type="ECO:0000256" key="1">
    <source>
        <dbReference type="ARBA" id="ARBA00004141"/>
    </source>
</evidence>
<feature type="domain" description="NnrU" evidence="6">
    <location>
        <begin position="3"/>
        <end position="180"/>
    </location>
</feature>
<sequence>MTLLILGLILWTVAHLFKRIAPGPRQALQDRMGDASKGLFAVVLLLSVVLMVIGYRGAETEFLWGRSPATTGINNLLMLVAVALFGLGNSKSRLRRYFRHPMLWGTVIWAVAHLLVNGDTASIVLFGWIAVWALIEMPLINRAAHSYVPFDGGSAMGDMRLAIISLVIYGVIAGIHTWLGYFPFGG</sequence>
<comment type="subcellular location">
    <subcellularLocation>
        <location evidence="1">Membrane</location>
        <topology evidence="1">Multi-pass membrane protein</topology>
    </subcellularLocation>
</comment>
<evidence type="ECO:0000256" key="4">
    <source>
        <dbReference type="ARBA" id="ARBA00023136"/>
    </source>
</evidence>
<evidence type="ECO:0000256" key="2">
    <source>
        <dbReference type="ARBA" id="ARBA00022692"/>
    </source>
</evidence>
<keyword evidence="3 5" id="KW-1133">Transmembrane helix</keyword>
<keyword evidence="4 5" id="KW-0472">Membrane</keyword>
<accession>A0A7C9IIZ4</accession>
<feature type="transmembrane region" description="Helical" evidence="5">
    <location>
        <begin position="107"/>
        <end position="135"/>
    </location>
</feature>
<protein>
    <recommendedName>
        <fullName evidence="6">NnrU domain-containing protein</fullName>
    </recommendedName>
</protein>
<dbReference type="Pfam" id="PF07298">
    <property type="entry name" value="NnrU"/>
    <property type="match status" value="1"/>
</dbReference>
<dbReference type="Proteomes" id="UP000480350">
    <property type="component" value="Unassembled WGS sequence"/>
</dbReference>
<dbReference type="InterPro" id="IPR009915">
    <property type="entry name" value="NnrU_dom"/>
</dbReference>
<evidence type="ECO:0000313" key="7">
    <source>
        <dbReference type="EMBL" id="MXQ09669.1"/>
    </source>
</evidence>